<feature type="domain" description="VWFA" evidence="2">
    <location>
        <begin position="110"/>
        <end position="282"/>
    </location>
</feature>
<reference evidence="3" key="1">
    <citation type="submission" date="2021-01" db="EMBL/GenBank/DDBJ databases">
        <authorList>
            <consortium name="Genoscope - CEA"/>
            <person name="William W."/>
        </authorList>
    </citation>
    <scope>NUCLEOTIDE SEQUENCE</scope>
</reference>
<dbReference type="InterPro" id="IPR002035">
    <property type="entry name" value="VWF_A"/>
</dbReference>
<accession>A0A8S1STP3</accession>
<dbReference type="Pfam" id="PF13519">
    <property type="entry name" value="VWA_2"/>
    <property type="match status" value="1"/>
</dbReference>
<protein>
    <recommendedName>
        <fullName evidence="2">VWFA domain-containing protein</fullName>
    </recommendedName>
</protein>
<evidence type="ECO:0000259" key="2">
    <source>
        <dbReference type="PROSITE" id="PS50234"/>
    </source>
</evidence>
<name>A0A8S1STP3_PAROT</name>
<dbReference type="Proteomes" id="UP000683925">
    <property type="component" value="Unassembled WGS sequence"/>
</dbReference>
<sequence>MGNQCTSGENDAYSKDMEAKEEFIKGLRPSLSQDHNKFNDDDIIDVSMKCDTTYGRKSLSQNYMKQANYVLQENIEMKLYYSGLPVQGTQAILLSIQTKDQALTIRQGIDLICLIDHSGSMQGEKIKLVKNSLKHLLKLLQSQDRLCLIEFDDQNYRLTRLMRVTQENMYKFEIAIDTIEANGENDIANAVKMALSVLKHRRCKNPVASIFLLSDGEEDGASERVRHLLQEKNLKEPFTINTFGFGKDCCPKIMSEIAHFKEGQFYYISEISKIDECFVEALGGQASVISYNSHITIKSKKNSITKVYGDKWYHHQQDFTYQIYQPQLILGVRKDYIIETAIPNDRMDEIITVNMQTDSVETSERFSIEQSINVIPNLKANQIFFEEVMSHYYRVQAAEMFRNALNLCYNQQYQQAEQSIISLRQQIQKMNFNNPLINLLNQDLQCALKYCDSMYFNQEGRHYLTQFYMIHMYQQPRGIEIVSTDPKVQVTCVYQNEFQRQQVLELRQMKLNNPAQYQD</sequence>
<dbReference type="SMART" id="SM00327">
    <property type="entry name" value="VWA"/>
    <property type="match status" value="1"/>
</dbReference>
<dbReference type="PANTHER" id="PTHR10579:SF43">
    <property type="entry name" value="ZINC FINGER (C3HC4-TYPE RING FINGER) FAMILY PROTEIN"/>
    <property type="match status" value="1"/>
</dbReference>
<dbReference type="EMBL" id="CAJJDP010000016">
    <property type="protein sequence ID" value="CAD8144235.1"/>
    <property type="molecule type" value="Genomic_DNA"/>
</dbReference>
<evidence type="ECO:0000313" key="4">
    <source>
        <dbReference type="Proteomes" id="UP000683925"/>
    </source>
</evidence>
<dbReference type="PROSITE" id="PS50234">
    <property type="entry name" value="VWFA"/>
    <property type="match status" value="1"/>
</dbReference>
<keyword evidence="4" id="KW-1185">Reference proteome</keyword>
<organism evidence="3 4">
    <name type="scientific">Paramecium octaurelia</name>
    <dbReference type="NCBI Taxonomy" id="43137"/>
    <lineage>
        <taxon>Eukaryota</taxon>
        <taxon>Sar</taxon>
        <taxon>Alveolata</taxon>
        <taxon>Ciliophora</taxon>
        <taxon>Intramacronucleata</taxon>
        <taxon>Oligohymenophorea</taxon>
        <taxon>Peniculida</taxon>
        <taxon>Parameciidae</taxon>
        <taxon>Paramecium</taxon>
    </lineage>
</organism>
<proteinExistence type="predicted"/>
<comment type="caution">
    <text evidence="3">The sequence shown here is derived from an EMBL/GenBank/DDBJ whole genome shotgun (WGS) entry which is preliminary data.</text>
</comment>
<keyword evidence="1" id="KW-0175">Coiled coil</keyword>
<dbReference type="InterPro" id="IPR051266">
    <property type="entry name" value="CLCR"/>
</dbReference>
<dbReference type="AlphaFoldDB" id="A0A8S1STP3"/>
<dbReference type="OrthoDB" id="687730at2759"/>
<feature type="coiled-coil region" evidence="1">
    <location>
        <begin position="406"/>
        <end position="433"/>
    </location>
</feature>
<evidence type="ECO:0000256" key="1">
    <source>
        <dbReference type="SAM" id="Coils"/>
    </source>
</evidence>
<dbReference type="PANTHER" id="PTHR10579">
    <property type="entry name" value="CALCIUM-ACTIVATED CHLORIDE CHANNEL REGULATOR"/>
    <property type="match status" value="1"/>
</dbReference>
<gene>
    <name evidence="3" type="ORF">POCTA_138.1.T0160045</name>
</gene>
<evidence type="ECO:0000313" key="3">
    <source>
        <dbReference type="EMBL" id="CAD8144235.1"/>
    </source>
</evidence>